<dbReference type="RefSeq" id="WP_147189679.1">
    <property type="nucleotide sequence ID" value="NZ_CP042435.1"/>
</dbReference>
<sequence length="64" mass="7295">MKISSNKEAVTYIQSSMFNNQGIKKSRYKASPLEQKKYGRGNKSLFYAIIYGCIIGALLFLILR</sequence>
<keyword evidence="1" id="KW-0812">Transmembrane</keyword>
<name>A0A5B8V945_9BACT</name>
<accession>A0A5B8V945</accession>
<dbReference type="Proteomes" id="UP000321533">
    <property type="component" value="Chromosome"/>
</dbReference>
<keyword evidence="1" id="KW-0472">Membrane</keyword>
<evidence type="ECO:0000313" key="3">
    <source>
        <dbReference type="Proteomes" id="UP000321533"/>
    </source>
</evidence>
<dbReference type="KEGG" id="pgin:FRZ67_11385"/>
<gene>
    <name evidence="2" type="ORF">FRZ67_11385</name>
</gene>
<proteinExistence type="predicted"/>
<keyword evidence="3" id="KW-1185">Reference proteome</keyword>
<reference evidence="2 3" key="1">
    <citation type="journal article" date="2016" name="Int. J. Syst. Evol. Microbiol.">
        <title>Panacibacter ginsenosidivorans gen. nov., sp. nov., with ginsenoside converting activity isolated from soil of a ginseng field.</title>
        <authorList>
            <person name="Siddiqi M.Z."/>
            <person name="Muhammad Shafi S."/>
            <person name="Choi K.D."/>
            <person name="Im W.T."/>
        </authorList>
    </citation>
    <scope>NUCLEOTIDE SEQUENCE [LARGE SCALE GENOMIC DNA]</scope>
    <source>
        <strain evidence="2 3">Gsoil1550</strain>
    </source>
</reference>
<evidence type="ECO:0000313" key="2">
    <source>
        <dbReference type="EMBL" id="QEC67872.1"/>
    </source>
</evidence>
<keyword evidence="1" id="KW-1133">Transmembrane helix</keyword>
<organism evidence="2 3">
    <name type="scientific">Panacibacter ginsenosidivorans</name>
    <dbReference type="NCBI Taxonomy" id="1813871"/>
    <lineage>
        <taxon>Bacteria</taxon>
        <taxon>Pseudomonadati</taxon>
        <taxon>Bacteroidota</taxon>
        <taxon>Chitinophagia</taxon>
        <taxon>Chitinophagales</taxon>
        <taxon>Chitinophagaceae</taxon>
        <taxon>Panacibacter</taxon>
    </lineage>
</organism>
<dbReference type="AlphaFoldDB" id="A0A5B8V945"/>
<feature type="transmembrane region" description="Helical" evidence="1">
    <location>
        <begin position="45"/>
        <end position="63"/>
    </location>
</feature>
<protein>
    <submittedName>
        <fullName evidence="2">Uncharacterized protein</fullName>
    </submittedName>
</protein>
<evidence type="ECO:0000256" key="1">
    <source>
        <dbReference type="SAM" id="Phobius"/>
    </source>
</evidence>
<dbReference type="EMBL" id="CP042435">
    <property type="protein sequence ID" value="QEC67872.1"/>
    <property type="molecule type" value="Genomic_DNA"/>
</dbReference>